<dbReference type="InParanoid" id="A0A263CY17"/>
<dbReference type="InterPro" id="IPR008628">
    <property type="entry name" value="GPP34-like"/>
</dbReference>
<evidence type="ECO:0000313" key="5">
    <source>
        <dbReference type="EMBL" id="OZM69995.1"/>
    </source>
</evidence>
<keyword evidence="3" id="KW-0446">Lipid-binding</keyword>
<dbReference type="Proteomes" id="UP000242444">
    <property type="component" value="Unassembled WGS sequence"/>
</dbReference>
<gene>
    <name evidence="5" type="ORF">CFN78_27730</name>
</gene>
<dbReference type="InterPro" id="IPR038261">
    <property type="entry name" value="GPP34-like_sf"/>
</dbReference>
<accession>A0A263CY17</accession>
<comment type="caution">
    <text evidence="5">The sequence shown here is derived from an EMBL/GenBank/DDBJ whole genome shotgun (WGS) entry which is preliminary data.</text>
</comment>
<dbReference type="GO" id="GO:0012505">
    <property type="term" value="C:endomembrane system"/>
    <property type="evidence" value="ECO:0007669"/>
    <property type="project" value="UniProtKB-ARBA"/>
</dbReference>
<comment type="subcellular location">
    <subcellularLocation>
        <location evidence="1">Golgi apparatus membrane</location>
        <topology evidence="1">Peripheral membrane protein</topology>
        <orientation evidence="1">Cytoplasmic side</orientation>
    </subcellularLocation>
</comment>
<dbReference type="EMBL" id="NKYE01000028">
    <property type="protein sequence ID" value="OZM69995.1"/>
    <property type="molecule type" value="Genomic_DNA"/>
</dbReference>
<evidence type="ECO:0000313" key="6">
    <source>
        <dbReference type="Proteomes" id="UP000242444"/>
    </source>
</evidence>
<dbReference type="GO" id="GO:0005737">
    <property type="term" value="C:cytoplasm"/>
    <property type="evidence" value="ECO:0007669"/>
    <property type="project" value="UniProtKB-ARBA"/>
</dbReference>
<dbReference type="RefSeq" id="WP_094866243.1">
    <property type="nucleotide sequence ID" value="NZ_NKYE01000028.1"/>
</dbReference>
<dbReference type="Pfam" id="PF05719">
    <property type="entry name" value="GPP34"/>
    <property type="match status" value="1"/>
</dbReference>
<evidence type="ECO:0000256" key="3">
    <source>
        <dbReference type="ARBA" id="ARBA00023121"/>
    </source>
</evidence>
<protein>
    <submittedName>
        <fullName evidence="5">GPP34 family phosphoprotein</fullName>
    </submittedName>
</protein>
<organism evidence="5 6">
    <name type="scientific">Amycolatopsis antarctica</name>
    <dbReference type="NCBI Taxonomy" id="1854586"/>
    <lineage>
        <taxon>Bacteria</taxon>
        <taxon>Bacillati</taxon>
        <taxon>Actinomycetota</taxon>
        <taxon>Actinomycetes</taxon>
        <taxon>Pseudonocardiales</taxon>
        <taxon>Pseudonocardiaceae</taxon>
        <taxon>Amycolatopsis</taxon>
    </lineage>
</organism>
<dbReference type="Gene3D" id="1.10.3630.10">
    <property type="entry name" value="yeast vps74-n-term truncation variant domain like"/>
    <property type="match status" value="1"/>
</dbReference>
<sequence>MRRDLLIVEDLMLLLLDDKSGALKGAGTIHYSLGGAVLMELALLGRVEVDRKQSVHAVPGDPLGDPLLDSAAAQAAKRPRYVQTSLMEIGANLHAQVLDRLVERGFIRRERSKMLGFIPSTKMPAQNPAYEAELLERMRAVFEDGVKPDARTGVLAAMLAASGTLPEFHPAIRWSGKIAVRARELQESDWGSAAVNNAIVQVANAGVAVGVATAVGVIGNN</sequence>
<keyword evidence="2" id="KW-0333">Golgi apparatus</keyword>
<evidence type="ECO:0000256" key="2">
    <source>
        <dbReference type="ARBA" id="ARBA00023034"/>
    </source>
</evidence>
<evidence type="ECO:0000256" key="4">
    <source>
        <dbReference type="ARBA" id="ARBA00023136"/>
    </source>
</evidence>
<reference evidence="5 6" key="1">
    <citation type="submission" date="2017-07" db="EMBL/GenBank/DDBJ databases">
        <title>Amycolatopsis antarcticus sp. nov., isolated from the surface of an Antarcticus brown macroalga.</title>
        <authorList>
            <person name="Wang J."/>
            <person name="Leiva S."/>
            <person name="Huang J."/>
            <person name="Huang Y."/>
        </authorList>
    </citation>
    <scope>NUCLEOTIDE SEQUENCE [LARGE SCALE GENOMIC DNA]</scope>
    <source>
        <strain evidence="5 6">AU-G6</strain>
    </source>
</reference>
<name>A0A263CY17_9PSEU</name>
<keyword evidence="6" id="KW-1185">Reference proteome</keyword>
<dbReference type="GO" id="GO:0070273">
    <property type="term" value="F:phosphatidylinositol-4-phosphate binding"/>
    <property type="evidence" value="ECO:0007669"/>
    <property type="project" value="InterPro"/>
</dbReference>
<proteinExistence type="predicted"/>
<dbReference type="OrthoDB" id="4962633at2"/>
<dbReference type="AlphaFoldDB" id="A0A263CY17"/>
<keyword evidence="4" id="KW-0472">Membrane</keyword>
<evidence type="ECO:0000256" key="1">
    <source>
        <dbReference type="ARBA" id="ARBA00004255"/>
    </source>
</evidence>